<dbReference type="PANTHER" id="PTHR21581:SF33">
    <property type="entry name" value="D-ALANYL-D-ALANINE CARBOXYPEPTIDASE DACB"/>
    <property type="match status" value="1"/>
</dbReference>
<keyword evidence="12" id="KW-0121">Carboxypeptidase</keyword>
<dbReference type="GO" id="GO:0009252">
    <property type="term" value="P:peptidoglycan biosynthetic process"/>
    <property type="evidence" value="ECO:0007669"/>
    <property type="project" value="UniProtKB-KW"/>
</dbReference>
<evidence type="ECO:0000256" key="7">
    <source>
        <dbReference type="PIRSR" id="PIRSR618044-1"/>
    </source>
</evidence>
<dbReference type="EMBL" id="FODH01000006">
    <property type="protein sequence ID" value="SEO27436.1"/>
    <property type="molecule type" value="Genomic_DNA"/>
</dbReference>
<keyword evidence="6" id="KW-0961">Cell wall biogenesis/degradation</keyword>
<feature type="active site" description="Proton acceptor" evidence="7">
    <location>
        <position position="70"/>
    </location>
</feature>
<gene>
    <name evidence="12" type="ORF">SAMN04487895_106171</name>
</gene>
<dbReference type="SUPFAM" id="SSF56601">
    <property type="entry name" value="beta-lactamase/transpeptidase-like"/>
    <property type="match status" value="1"/>
</dbReference>
<evidence type="ECO:0000256" key="10">
    <source>
        <dbReference type="SAM" id="SignalP"/>
    </source>
</evidence>
<keyword evidence="2 10" id="KW-0732">Signal</keyword>
<evidence type="ECO:0000256" key="8">
    <source>
        <dbReference type="PIRSR" id="PIRSR618044-2"/>
    </source>
</evidence>
<dbReference type="AlphaFoldDB" id="A0A1H8ND14"/>
<dbReference type="GO" id="GO:0009002">
    <property type="term" value="F:serine-type D-Ala-D-Ala carboxypeptidase activity"/>
    <property type="evidence" value="ECO:0007669"/>
    <property type="project" value="InterPro"/>
</dbReference>
<keyword evidence="5" id="KW-0573">Peptidoglycan synthesis</keyword>
<evidence type="ECO:0000256" key="4">
    <source>
        <dbReference type="ARBA" id="ARBA00022960"/>
    </source>
</evidence>
<dbReference type="GO" id="GO:0006508">
    <property type="term" value="P:proteolysis"/>
    <property type="evidence" value="ECO:0007669"/>
    <property type="project" value="InterPro"/>
</dbReference>
<keyword evidence="3" id="KW-0378">Hydrolase</keyword>
<proteinExistence type="inferred from homology"/>
<keyword evidence="4" id="KW-0133">Cell shape</keyword>
<comment type="similarity">
    <text evidence="1 9">Belongs to the peptidase S11 family.</text>
</comment>
<dbReference type="GO" id="GO:0071555">
    <property type="term" value="P:cell wall organization"/>
    <property type="evidence" value="ECO:0007669"/>
    <property type="project" value="UniProtKB-KW"/>
</dbReference>
<evidence type="ECO:0000256" key="2">
    <source>
        <dbReference type="ARBA" id="ARBA00022729"/>
    </source>
</evidence>
<feature type="chain" id="PRO_5038860910" evidence="10">
    <location>
        <begin position="27"/>
        <end position="402"/>
    </location>
</feature>
<keyword evidence="12" id="KW-0645">Protease</keyword>
<evidence type="ECO:0000256" key="1">
    <source>
        <dbReference type="ARBA" id="ARBA00007164"/>
    </source>
</evidence>
<evidence type="ECO:0000259" key="11">
    <source>
        <dbReference type="Pfam" id="PF00768"/>
    </source>
</evidence>
<dbReference type="PRINTS" id="PR00725">
    <property type="entry name" value="DADACBPTASE1"/>
</dbReference>
<evidence type="ECO:0000313" key="13">
    <source>
        <dbReference type="Proteomes" id="UP000198809"/>
    </source>
</evidence>
<dbReference type="InterPro" id="IPR018044">
    <property type="entry name" value="Peptidase_S11"/>
</dbReference>
<dbReference type="Proteomes" id="UP000198809">
    <property type="component" value="Unassembled WGS sequence"/>
</dbReference>
<evidence type="ECO:0000256" key="5">
    <source>
        <dbReference type="ARBA" id="ARBA00022984"/>
    </source>
</evidence>
<dbReference type="InterPro" id="IPR012338">
    <property type="entry name" value="Beta-lactam/transpept-like"/>
</dbReference>
<protein>
    <submittedName>
        <fullName evidence="12">D-alanyl-D-alanine carboxypeptidase</fullName>
    </submittedName>
</protein>
<dbReference type="GO" id="GO:0008360">
    <property type="term" value="P:regulation of cell shape"/>
    <property type="evidence" value="ECO:0007669"/>
    <property type="project" value="UniProtKB-KW"/>
</dbReference>
<feature type="active site" evidence="7">
    <location>
        <position position="122"/>
    </location>
</feature>
<sequence length="402" mass="43830">MKRVNFGSSLALVCISLLLLFTPIAAAETETEQESVSTHAKASALIDVESGRILYSSHGDEPMLIASLTKIMTAIVAIENGDLSSKVKVGKNAFAKEGSSLFLKQGEEMTLENMLYGLMLRSGNDAATAIAEHVGGSEEGFVHLMNAKAEELGLAHTQFANPHGLDAKGHYSTANDLAELTAYALHNPVFKEIVKTQVKTADNPYDKWDYKWSNKNKMLRLYDGADGVKTGYTKKALRCLVSSATRGEQQLVAVTLNDGNDWNDHAALLDFGFNRFPLKTIIERGEQLKGYKLAAGLNFAYPFRQGEQEHVVTELVLNPKRVTKDGADKNFGLRGTLVLKLGGEPIGQVPVYEPGRLPPKKSPYMEKYASTSAYPADTWLQAAYSALRALFRIGAEGGVSHD</sequence>
<dbReference type="Pfam" id="PF00768">
    <property type="entry name" value="Peptidase_S11"/>
    <property type="match status" value="1"/>
</dbReference>
<feature type="signal peptide" evidence="10">
    <location>
        <begin position="1"/>
        <end position="26"/>
    </location>
</feature>
<dbReference type="InterPro" id="IPR001967">
    <property type="entry name" value="Peptidase_S11_N"/>
</dbReference>
<dbReference type="Gene3D" id="3.40.710.10">
    <property type="entry name" value="DD-peptidase/beta-lactamase superfamily"/>
    <property type="match status" value="1"/>
</dbReference>
<evidence type="ECO:0000256" key="6">
    <source>
        <dbReference type="ARBA" id="ARBA00023316"/>
    </source>
</evidence>
<dbReference type="PANTHER" id="PTHR21581">
    <property type="entry name" value="D-ALANYL-D-ALANINE CARBOXYPEPTIDASE"/>
    <property type="match status" value="1"/>
</dbReference>
<feature type="domain" description="Peptidase S11 D-alanyl-D-alanine carboxypeptidase A N-terminal" evidence="11">
    <location>
        <begin position="33"/>
        <end position="258"/>
    </location>
</feature>
<evidence type="ECO:0000256" key="3">
    <source>
        <dbReference type="ARBA" id="ARBA00022801"/>
    </source>
</evidence>
<reference evidence="12 13" key="1">
    <citation type="submission" date="2016-10" db="EMBL/GenBank/DDBJ databases">
        <authorList>
            <person name="de Groot N.N."/>
        </authorList>
    </citation>
    <scope>NUCLEOTIDE SEQUENCE [LARGE SCALE GENOMIC DNA]</scope>
    <source>
        <strain evidence="12 13">CGMCC 1.10238</strain>
    </source>
</reference>
<feature type="active site" description="Proton acceptor" evidence="7">
    <location>
        <position position="67"/>
    </location>
</feature>
<accession>A0A1H8ND14</accession>
<feature type="binding site" evidence="8">
    <location>
        <position position="229"/>
    </location>
    <ligand>
        <name>substrate</name>
    </ligand>
</feature>
<name>A0A1H8ND14_9BACL</name>
<organism evidence="12 13">
    <name type="scientific">Paenibacillus sophorae</name>
    <dbReference type="NCBI Taxonomy" id="1333845"/>
    <lineage>
        <taxon>Bacteria</taxon>
        <taxon>Bacillati</taxon>
        <taxon>Bacillota</taxon>
        <taxon>Bacilli</taxon>
        <taxon>Bacillales</taxon>
        <taxon>Paenibacillaceae</taxon>
        <taxon>Paenibacillus</taxon>
    </lineage>
</organism>
<dbReference type="STRING" id="1333845.SAMN04487895_106171"/>
<evidence type="ECO:0000313" key="12">
    <source>
        <dbReference type="EMBL" id="SEO27436.1"/>
    </source>
</evidence>
<evidence type="ECO:0000256" key="9">
    <source>
        <dbReference type="RuleBase" id="RU004016"/>
    </source>
</evidence>